<accession>A0A6G1GZK4</accession>
<feature type="signal peptide" evidence="3">
    <location>
        <begin position="1"/>
        <end position="19"/>
    </location>
</feature>
<dbReference type="Proteomes" id="UP000800041">
    <property type="component" value="Unassembled WGS sequence"/>
</dbReference>
<sequence>MRGLYTNAIVGMASAIVAGVTTNLCGSRPAELGTHLTNLTLTNTANTAITTTNSLPLDGSLPFVRRRGHHGHPVFCLVFGRVGLCPYQPRYRLDFALNLTNLLSQEWVLPTIEYFAGPLLAPLLAFLHAAFAAFWFRMGARINTAEIKRLQAKIQALDFDRVSIGTQTVLETASAAVQTDSIPAPDLTTVITTTASSEPAPVSARDLTITIMTVASSEPAPARAPTLTATTIIPIASSEPVPAEAPALPTTIANIPSPDLAPATLPTESDTTDTPPTFGTHRAFKNHERNERIKQKKRERRAADRAEKAEKAAAEKEAAEAAQEVQEAAQEVQEATSDQQT</sequence>
<keyword evidence="3" id="KW-0732">Signal</keyword>
<dbReference type="AlphaFoldDB" id="A0A6G1GZK4"/>
<name>A0A6G1GZK4_9PEZI</name>
<evidence type="ECO:0000256" key="1">
    <source>
        <dbReference type="SAM" id="MobiDB-lite"/>
    </source>
</evidence>
<feature type="transmembrane region" description="Helical" evidence="2">
    <location>
        <begin position="114"/>
        <end position="136"/>
    </location>
</feature>
<keyword evidence="2" id="KW-0812">Transmembrane</keyword>
<dbReference type="EMBL" id="ML977158">
    <property type="protein sequence ID" value="KAF1986244.1"/>
    <property type="molecule type" value="Genomic_DNA"/>
</dbReference>
<feature type="compositionally biased region" description="Basic and acidic residues" evidence="1">
    <location>
        <begin position="301"/>
        <end position="319"/>
    </location>
</feature>
<gene>
    <name evidence="4" type="ORF">K402DRAFT_404665</name>
</gene>
<evidence type="ECO:0000256" key="2">
    <source>
        <dbReference type="SAM" id="Phobius"/>
    </source>
</evidence>
<keyword evidence="2" id="KW-0472">Membrane</keyword>
<evidence type="ECO:0000313" key="4">
    <source>
        <dbReference type="EMBL" id="KAF1986244.1"/>
    </source>
</evidence>
<organism evidence="4 5">
    <name type="scientific">Aulographum hederae CBS 113979</name>
    <dbReference type="NCBI Taxonomy" id="1176131"/>
    <lineage>
        <taxon>Eukaryota</taxon>
        <taxon>Fungi</taxon>
        <taxon>Dikarya</taxon>
        <taxon>Ascomycota</taxon>
        <taxon>Pezizomycotina</taxon>
        <taxon>Dothideomycetes</taxon>
        <taxon>Pleosporomycetidae</taxon>
        <taxon>Aulographales</taxon>
        <taxon>Aulographaceae</taxon>
    </lineage>
</organism>
<keyword evidence="2" id="KW-1133">Transmembrane helix</keyword>
<feature type="chain" id="PRO_5026353622" evidence="3">
    <location>
        <begin position="20"/>
        <end position="341"/>
    </location>
</feature>
<feature type="region of interest" description="Disordered" evidence="1">
    <location>
        <begin position="253"/>
        <end position="341"/>
    </location>
</feature>
<keyword evidence="5" id="KW-1185">Reference proteome</keyword>
<feature type="compositionally biased region" description="Low complexity" evidence="1">
    <location>
        <begin position="264"/>
        <end position="277"/>
    </location>
</feature>
<evidence type="ECO:0000313" key="5">
    <source>
        <dbReference type="Proteomes" id="UP000800041"/>
    </source>
</evidence>
<proteinExistence type="predicted"/>
<evidence type="ECO:0000256" key="3">
    <source>
        <dbReference type="SAM" id="SignalP"/>
    </source>
</evidence>
<protein>
    <submittedName>
        <fullName evidence="4">Uncharacterized protein</fullName>
    </submittedName>
</protein>
<feature type="compositionally biased region" description="Low complexity" evidence="1">
    <location>
        <begin position="320"/>
        <end position="335"/>
    </location>
</feature>
<reference evidence="4" key="1">
    <citation type="journal article" date="2020" name="Stud. Mycol.">
        <title>101 Dothideomycetes genomes: a test case for predicting lifestyles and emergence of pathogens.</title>
        <authorList>
            <person name="Haridas S."/>
            <person name="Albert R."/>
            <person name="Binder M."/>
            <person name="Bloem J."/>
            <person name="Labutti K."/>
            <person name="Salamov A."/>
            <person name="Andreopoulos B."/>
            <person name="Baker S."/>
            <person name="Barry K."/>
            <person name="Bills G."/>
            <person name="Bluhm B."/>
            <person name="Cannon C."/>
            <person name="Castanera R."/>
            <person name="Culley D."/>
            <person name="Daum C."/>
            <person name="Ezra D."/>
            <person name="Gonzalez J."/>
            <person name="Henrissat B."/>
            <person name="Kuo A."/>
            <person name="Liang C."/>
            <person name="Lipzen A."/>
            <person name="Lutzoni F."/>
            <person name="Magnuson J."/>
            <person name="Mondo S."/>
            <person name="Nolan M."/>
            <person name="Ohm R."/>
            <person name="Pangilinan J."/>
            <person name="Park H.-J."/>
            <person name="Ramirez L."/>
            <person name="Alfaro M."/>
            <person name="Sun H."/>
            <person name="Tritt A."/>
            <person name="Yoshinaga Y."/>
            <person name="Zwiers L.-H."/>
            <person name="Turgeon B."/>
            <person name="Goodwin S."/>
            <person name="Spatafora J."/>
            <person name="Crous P."/>
            <person name="Grigoriev I."/>
        </authorList>
    </citation>
    <scope>NUCLEOTIDE SEQUENCE</scope>
    <source>
        <strain evidence="4">CBS 113979</strain>
    </source>
</reference>